<dbReference type="RefSeq" id="WP_183350730.1">
    <property type="nucleotide sequence ID" value="NZ_JACHEO010000010.1"/>
</dbReference>
<sequence length="109" mass="12477">MLYAERDAHGAIIAIRKAEETETAAQDELTVAELTEFLSGPGERSHLEEVLKLTDSGVIRLIDDLVDLLEQKHIILLTELPEEARKKLYQRRMVRQKLQEQTLVVDDIL</sequence>
<dbReference type="AlphaFoldDB" id="A0A840UPN5"/>
<dbReference type="Proteomes" id="UP000539642">
    <property type="component" value="Unassembled WGS sequence"/>
</dbReference>
<comment type="caution">
    <text evidence="1">The sequence shown here is derived from an EMBL/GenBank/DDBJ whole genome shotgun (WGS) entry which is preliminary data.</text>
</comment>
<gene>
    <name evidence="1" type="ORF">HNQ81_001938</name>
</gene>
<reference evidence="1 2" key="1">
    <citation type="submission" date="2020-08" db="EMBL/GenBank/DDBJ databases">
        <title>Genomic Encyclopedia of Type Strains, Phase IV (KMG-IV): sequencing the most valuable type-strain genomes for metagenomic binning, comparative biology and taxonomic classification.</title>
        <authorList>
            <person name="Goeker M."/>
        </authorList>
    </citation>
    <scope>NUCLEOTIDE SEQUENCE [LARGE SCALE GENOMIC DNA]</scope>
    <source>
        <strain evidence="1 2">DSM 28570</strain>
    </source>
</reference>
<evidence type="ECO:0000313" key="1">
    <source>
        <dbReference type="EMBL" id="MBB5348207.1"/>
    </source>
</evidence>
<dbReference type="EMBL" id="JACHEO010000010">
    <property type="protein sequence ID" value="MBB5348207.1"/>
    <property type="molecule type" value="Genomic_DNA"/>
</dbReference>
<protein>
    <recommendedName>
        <fullName evidence="3">Tryptophan synthase subunit beta like protein</fullName>
    </recommendedName>
</protein>
<keyword evidence="2" id="KW-1185">Reference proteome</keyword>
<evidence type="ECO:0008006" key="3">
    <source>
        <dbReference type="Google" id="ProtNLM"/>
    </source>
</evidence>
<accession>A0A840UPN5</accession>
<proteinExistence type="predicted"/>
<organism evidence="1 2">
    <name type="scientific">Desulfoprunum benzoelyticum</name>
    <dbReference type="NCBI Taxonomy" id="1506996"/>
    <lineage>
        <taxon>Bacteria</taxon>
        <taxon>Pseudomonadati</taxon>
        <taxon>Thermodesulfobacteriota</taxon>
        <taxon>Desulfobulbia</taxon>
        <taxon>Desulfobulbales</taxon>
        <taxon>Desulfobulbaceae</taxon>
        <taxon>Desulfoprunum</taxon>
    </lineage>
</organism>
<evidence type="ECO:0000313" key="2">
    <source>
        <dbReference type="Proteomes" id="UP000539642"/>
    </source>
</evidence>
<name>A0A840UPN5_9BACT</name>